<keyword evidence="1" id="KW-0749">Sporulation</keyword>
<dbReference type="GO" id="GO:0030436">
    <property type="term" value="P:asexual sporulation"/>
    <property type="evidence" value="ECO:0007669"/>
    <property type="project" value="InterPro"/>
</dbReference>
<dbReference type="InterPro" id="IPR005081">
    <property type="entry name" value="SpoIIGA"/>
</dbReference>
<keyword evidence="3" id="KW-0812">Transmembrane</keyword>
<keyword evidence="1" id="KW-1003">Cell membrane</keyword>
<dbReference type="HOGENOM" id="CLU_059158_0_0_9"/>
<dbReference type="RefSeq" id="WP_014967456.1">
    <property type="nucleotide sequence ID" value="NC_018664.1"/>
</dbReference>
<evidence type="ECO:0000313" key="5">
    <source>
        <dbReference type="Proteomes" id="UP000006094"/>
    </source>
</evidence>
<dbReference type="EMBL" id="CP003326">
    <property type="protein sequence ID" value="AFS78319.1"/>
    <property type="molecule type" value="Genomic_DNA"/>
</dbReference>
<proteinExistence type="inferred from homology"/>
<dbReference type="PIRSF" id="PIRSF018571">
    <property type="entry name" value="SpoIIGA"/>
    <property type="match status" value="1"/>
</dbReference>
<comment type="function">
    <text evidence="1">Probable aspartic protease that is responsible for the proteolytic cleavage of the RNA polymerase sigma E factor (SigE/spoIIGB) to yield the active peptide in the mother cell during sporulation. Responds to a signal from the forespore that is triggered by the extracellular signal protein SpoIIR.</text>
</comment>
<name>K0AYI2_GOTA9</name>
<dbReference type="EC" id="3.4.23.-" evidence="1"/>
<dbReference type="eggNOG" id="ENOG50301AF">
    <property type="taxonomic scope" value="Bacteria"/>
</dbReference>
<feature type="active site" evidence="2">
    <location>
        <position position="177"/>
    </location>
</feature>
<dbReference type="NCBIfam" id="TIGR02854">
    <property type="entry name" value="spore_II_GA"/>
    <property type="match status" value="1"/>
</dbReference>
<dbReference type="OrthoDB" id="2690199at2"/>
<reference evidence="4 5" key="1">
    <citation type="journal article" date="2012" name="PLoS ONE">
        <title>The purine-utilizing bacterium Clostridium acidurici 9a: a genome-guided metabolic reconsideration.</title>
        <authorList>
            <person name="Hartwich K."/>
            <person name="Poehlein A."/>
            <person name="Daniel R."/>
        </authorList>
    </citation>
    <scope>NUCLEOTIDE SEQUENCE [LARGE SCALE GENOMIC DNA]</scope>
    <source>
        <strain evidence="5">ATCC 7906 / DSM 604 / BCRC 14475 / CIP 104303 / KCTC 5404 / NCIMB 10678 / 9a</strain>
    </source>
</reference>
<evidence type="ECO:0000313" key="4">
    <source>
        <dbReference type="EMBL" id="AFS78319.1"/>
    </source>
</evidence>
<dbReference type="AlphaFoldDB" id="K0AYI2"/>
<accession>K0AYI2</accession>
<comment type="subcellular location">
    <subcellularLocation>
        <location evidence="1">Cell membrane</location>
    </subcellularLocation>
</comment>
<feature type="transmembrane region" description="Helical" evidence="3">
    <location>
        <begin position="129"/>
        <end position="148"/>
    </location>
</feature>
<feature type="transmembrane region" description="Helical" evidence="3">
    <location>
        <begin position="88"/>
        <end position="109"/>
    </location>
</feature>
<dbReference type="Proteomes" id="UP000006094">
    <property type="component" value="Chromosome"/>
</dbReference>
<gene>
    <name evidence="4" type="primary">spoIIGA</name>
    <name evidence="4" type="ordered locus">Curi_c13080</name>
</gene>
<dbReference type="GO" id="GO:0004190">
    <property type="term" value="F:aspartic-type endopeptidase activity"/>
    <property type="evidence" value="ECO:0007669"/>
    <property type="project" value="UniProtKB-KW"/>
</dbReference>
<keyword evidence="1" id="KW-0645">Protease</keyword>
<dbReference type="Pfam" id="PF03419">
    <property type="entry name" value="Peptidase_U4"/>
    <property type="match status" value="1"/>
</dbReference>
<organism evidence="4 5">
    <name type="scientific">Gottschalkia acidurici (strain ATCC 7906 / DSM 604 / BCRC 14475 / CIP 104303 / KCTC 5404 / NCIMB 10678 / 9a)</name>
    <name type="common">Clostridium acidurici</name>
    <dbReference type="NCBI Taxonomy" id="1128398"/>
    <lineage>
        <taxon>Bacteria</taxon>
        <taxon>Bacillati</taxon>
        <taxon>Bacillota</taxon>
        <taxon>Tissierellia</taxon>
        <taxon>Tissierellales</taxon>
        <taxon>Gottschalkiaceae</taxon>
        <taxon>Gottschalkia</taxon>
    </lineage>
</organism>
<evidence type="ECO:0000256" key="3">
    <source>
        <dbReference type="SAM" id="Phobius"/>
    </source>
</evidence>
<dbReference type="GO" id="GO:0005886">
    <property type="term" value="C:plasma membrane"/>
    <property type="evidence" value="ECO:0007669"/>
    <property type="project" value="UniProtKB-SubCell"/>
</dbReference>
<feature type="transmembrane region" description="Helical" evidence="3">
    <location>
        <begin position="6"/>
        <end position="23"/>
    </location>
</feature>
<evidence type="ECO:0000256" key="1">
    <source>
        <dbReference type="PIRNR" id="PIRNR018571"/>
    </source>
</evidence>
<keyword evidence="3" id="KW-1133">Transmembrane helix</keyword>
<keyword evidence="1 3" id="KW-0472">Membrane</keyword>
<feature type="transmembrane region" description="Helical" evidence="3">
    <location>
        <begin position="35"/>
        <end position="52"/>
    </location>
</feature>
<comment type="similarity">
    <text evidence="1">Belongs to the peptidase U4 family.</text>
</comment>
<dbReference type="KEGG" id="cad:Curi_c13080"/>
<keyword evidence="1" id="KW-0064">Aspartyl protease</keyword>
<evidence type="ECO:0000256" key="2">
    <source>
        <dbReference type="PIRSR" id="PIRSR018571-1"/>
    </source>
</evidence>
<keyword evidence="1 4" id="KW-0378">Hydrolase</keyword>
<keyword evidence="5" id="KW-1185">Reference proteome</keyword>
<protein>
    <recommendedName>
        <fullName evidence="1">Sporulation sigma-E factor-processing peptidase</fullName>
        <ecNumber evidence="1">3.4.23.-</ecNumber>
    </recommendedName>
    <alternativeName>
        <fullName evidence="1">Membrane-associated aspartic protease</fullName>
    </alternativeName>
    <alternativeName>
        <fullName evidence="1">Stage II sporulation protein GA</fullName>
    </alternativeName>
</protein>
<dbReference type="GO" id="GO:0030435">
    <property type="term" value="P:sporulation resulting in formation of a cellular spore"/>
    <property type="evidence" value="ECO:0007669"/>
    <property type="project" value="UniProtKB-KW"/>
</dbReference>
<sequence>MYVYAEYLLLENLIINYIILYSTKIFTKTCTSRRRIFLASLIGSVYTLVVFFPSVRLMAKITTKVIVAVIIIKVAFKPKNLRNFIKLIATFHLVAFTFAGACLALFYMMDVNTYIDGGIFYISNFKIKTLILGILFGWILFQLVLEYLQSRSIKSKSFIPIIVNFKDKEVNIRGLLDTGNSLKEPMTKTPVIVVQFSAIKEILPEYVQNIFCKYSENDLDLITNVLYNASNKIKFRLIPYKSLGKEDGMLLGFKPDKVILDDKEDRQIKDVVIGIYNGRLSNDNEYKALIHPDILT</sequence>
<dbReference type="STRING" id="1128398.Curi_c13080"/>
<dbReference type="GO" id="GO:0006508">
    <property type="term" value="P:proteolysis"/>
    <property type="evidence" value="ECO:0007669"/>
    <property type="project" value="UniProtKB-KW"/>
</dbReference>